<reference evidence="1" key="1">
    <citation type="submission" date="2020-05" db="EMBL/GenBank/DDBJ databases">
        <title>Large-scale comparative analyses of tick genomes elucidate their genetic diversity and vector capacities.</title>
        <authorList>
            <person name="Jia N."/>
            <person name="Wang J."/>
            <person name="Shi W."/>
            <person name="Du L."/>
            <person name="Sun Y."/>
            <person name="Zhan W."/>
            <person name="Jiang J."/>
            <person name="Wang Q."/>
            <person name="Zhang B."/>
            <person name="Ji P."/>
            <person name="Sakyi L.B."/>
            <person name="Cui X."/>
            <person name="Yuan T."/>
            <person name="Jiang B."/>
            <person name="Yang W."/>
            <person name="Lam T.T.-Y."/>
            <person name="Chang Q."/>
            <person name="Ding S."/>
            <person name="Wang X."/>
            <person name="Zhu J."/>
            <person name="Ruan X."/>
            <person name="Zhao L."/>
            <person name="Wei J."/>
            <person name="Que T."/>
            <person name="Du C."/>
            <person name="Cheng J."/>
            <person name="Dai P."/>
            <person name="Han X."/>
            <person name="Huang E."/>
            <person name="Gao Y."/>
            <person name="Liu J."/>
            <person name="Shao H."/>
            <person name="Ye R."/>
            <person name="Li L."/>
            <person name="Wei W."/>
            <person name="Wang X."/>
            <person name="Wang C."/>
            <person name="Yang T."/>
            <person name="Huo Q."/>
            <person name="Li W."/>
            <person name="Guo W."/>
            <person name="Chen H."/>
            <person name="Zhou L."/>
            <person name="Ni X."/>
            <person name="Tian J."/>
            <person name="Zhou Y."/>
            <person name="Sheng Y."/>
            <person name="Liu T."/>
            <person name="Pan Y."/>
            <person name="Xia L."/>
            <person name="Li J."/>
            <person name="Zhao F."/>
            <person name="Cao W."/>
        </authorList>
    </citation>
    <scope>NUCLEOTIDE SEQUENCE</scope>
    <source>
        <strain evidence="1">Hyas-2018</strain>
    </source>
</reference>
<dbReference type="EMBL" id="CM023483">
    <property type="protein sequence ID" value="KAH6935599.1"/>
    <property type="molecule type" value="Genomic_DNA"/>
</dbReference>
<gene>
    <name evidence="1" type="ORF">HPB50_007010</name>
</gene>
<organism evidence="1 2">
    <name type="scientific">Hyalomma asiaticum</name>
    <name type="common">Tick</name>
    <dbReference type="NCBI Taxonomy" id="266040"/>
    <lineage>
        <taxon>Eukaryota</taxon>
        <taxon>Metazoa</taxon>
        <taxon>Ecdysozoa</taxon>
        <taxon>Arthropoda</taxon>
        <taxon>Chelicerata</taxon>
        <taxon>Arachnida</taxon>
        <taxon>Acari</taxon>
        <taxon>Parasitiformes</taxon>
        <taxon>Ixodida</taxon>
        <taxon>Ixodoidea</taxon>
        <taxon>Ixodidae</taxon>
        <taxon>Hyalomminae</taxon>
        <taxon>Hyalomma</taxon>
    </lineage>
</organism>
<sequence>MRRTVFCKLLQRQTYNVLSEKRLCVVSLLAFAVLAVSAFHFCEVAFDWSKTKYAAVFDRFRDNIAGENYQDRLCQDMPIDAVYTWVNGTDPELVRNLTLIRRQLMLEANKSSPAVCPFKMCVMSPILMLKHNLNESSLPTVQDGEVERVFRLSHQPREPHSLLALLYSSVDAAKQVAAIGHTLVHGRNTSVYMYEEESLALVVTSGKSATEVLSKVNVSLKARLVTISRVSLVVDPLLELKYSLRSLERYAPWVRKVYIVTNGQIPSWLNLDYPRVTVVTHEEIFPNKSHLPTYSSPAIETHLHRIEGLSQRFIYLNDDVFFGKEVWPEDFYTHAAGYKRGRCDKLLPRC</sequence>
<accession>A0ACB7SP98</accession>
<protein>
    <submittedName>
        <fullName evidence="1">Uncharacterized protein</fullName>
    </submittedName>
</protein>
<evidence type="ECO:0000313" key="1">
    <source>
        <dbReference type="EMBL" id="KAH6935599.1"/>
    </source>
</evidence>
<evidence type="ECO:0000313" key="2">
    <source>
        <dbReference type="Proteomes" id="UP000821845"/>
    </source>
</evidence>
<comment type="caution">
    <text evidence="1">The sequence shown here is derived from an EMBL/GenBank/DDBJ whole genome shotgun (WGS) entry which is preliminary data.</text>
</comment>
<dbReference type="Proteomes" id="UP000821845">
    <property type="component" value="Chromosome 3"/>
</dbReference>
<keyword evidence="2" id="KW-1185">Reference proteome</keyword>
<proteinExistence type="predicted"/>
<name>A0ACB7SP98_HYAAI</name>